<dbReference type="SUPFAM" id="SSF54427">
    <property type="entry name" value="NTF2-like"/>
    <property type="match status" value="1"/>
</dbReference>
<dbReference type="AlphaFoldDB" id="A0A419X309"/>
<gene>
    <name evidence="2" type="ORF">BXY64_2164</name>
</gene>
<keyword evidence="3" id="KW-1185">Reference proteome</keyword>
<comment type="caution">
    <text evidence="2">The sequence shown here is derived from an EMBL/GenBank/DDBJ whole genome shotgun (WGS) entry which is preliminary data.</text>
</comment>
<feature type="domain" description="DUF4440" evidence="1">
    <location>
        <begin position="57"/>
        <end position="140"/>
    </location>
</feature>
<reference evidence="2 3" key="1">
    <citation type="submission" date="2018-09" db="EMBL/GenBank/DDBJ databases">
        <title>Genomic Encyclopedia of Archaeal and Bacterial Type Strains, Phase II (KMG-II): from individual species to whole genera.</title>
        <authorList>
            <person name="Goeker M."/>
        </authorList>
    </citation>
    <scope>NUCLEOTIDE SEQUENCE [LARGE SCALE GENOMIC DNA]</scope>
    <source>
        <strain evidence="2 3">DSM 21950</strain>
    </source>
</reference>
<evidence type="ECO:0000313" key="3">
    <source>
        <dbReference type="Proteomes" id="UP000284531"/>
    </source>
</evidence>
<dbReference type="OrthoDB" id="1119084at2"/>
<accession>A0A419X309</accession>
<proteinExistence type="predicted"/>
<name>A0A419X309_9BACT</name>
<dbReference type="PROSITE" id="PS51257">
    <property type="entry name" value="PROKAR_LIPOPROTEIN"/>
    <property type="match status" value="1"/>
</dbReference>
<dbReference type="Proteomes" id="UP000284531">
    <property type="component" value="Unassembled WGS sequence"/>
</dbReference>
<dbReference type="InterPro" id="IPR027843">
    <property type="entry name" value="DUF4440"/>
</dbReference>
<dbReference type="Gene3D" id="3.10.450.50">
    <property type="match status" value="1"/>
</dbReference>
<dbReference type="InterPro" id="IPR032710">
    <property type="entry name" value="NTF2-like_dom_sf"/>
</dbReference>
<dbReference type="Pfam" id="PF14534">
    <property type="entry name" value="DUF4440"/>
    <property type="match status" value="1"/>
</dbReference>
<evidence type="ECO:0000313" key="2">
    <source>
        <dbReference type="EMBL" id="RKE02083.1"/>
    </source>
</evidence>
<protein>
    <recommendedName>
        <fullName evidence="1">DUF4440 domain-containing protein</fullName>
    </recommendedName>
</protein>
<organism evidence="2 3">
    <name type="scientific">Marinifilum flexuosum</name>
    <dbReference type="NCBI Taxonomy" id="1117708"/>
    <lineage>
        <taxon>Bacteria</taxon>
        <taxon>Pseudomonadati</taxon>
        <taxon>Bacteroidota</taxon>
        <taxon>Bacteroidia</taxon>
        <taxon>Marinilabiliales</taxon>
        <taxon>Marinifilaceae</taxon>
    </lineage>
</organism>
<dbReference type="EMBL" id="RAPQ01000009">
    <property type="protein sequence ID" value="RKE02083.1"/>
    <property type="molecule type" value="Genomic_DNA"/>
</dbReference>
<sequence length="153" mass="17178">MKLTIGKAIYLLLIGVTITACNPKVDVEACKQAMLKTDREFSDYSVKHGMKKAFFVFAHDSAVILRENSYPIMGREAIKKRFSNTNDSLFSLSWKPSFADVAQSGDLGYTYGIYQFTTPDTITKGTYVSIWKKGADEKWKYVFDSGNQGLGKD</sequence>
<evidence type="ECO:0000259" key="1">
    <source>
        <dbReference type="Pfam" id="PF14534"/>
    </source>
</evidence>
<dbReference type="RefSeq" id="WP_120239943.1">
    <property type="nucleotide sequence ID" value="NZ_RAPQ01000009.1"/>
</dbReference>